<proteinExistence type="predicted"/>
<accession>A0A3S8UYV8</accession>
<reference evidence="1" key="1">
    <citation type="submission" date="2018-03" db="EMBL/GenBank/DDBJ databases">
        <title>Draft genome sequences of Megaviruse, new member of the family Mimiviridae isolated from water in Shanghai, China.</title>
        <authorList>
            <person name="Xia Y."/>
        </authorList>
    </citation>
    <scope>NUCLEOTIDE SEQUENCE</scope>
    <source>
        <strain evidence="1">SH</strain>
    </source>
</reference>
<name>A0A3S8UYV8_9VIRU</name>
<dbReference type="EMBL" id="MH046811">
    <property type="protein sequence ID" value="AZL90010.1"/>
    <property type="molecule type" value="Genomic_DNA"/>
</dbReference>
<organism evidence="1">
    <name type="scientific">Megavirus baoshan</name>
    <dbReference type="NCBI Taxonomy" id="2496520"/>
    <lineage>
        <taxon>Viruses</taxon>
        <taxon>Varidnaviria</taxon>
        <taxon>Bamfordvirae</taxon>
        <taxon>Nucleocytoviricota</taxon>
        <taxon>Megaviricetes</taxon>
        <taxon>Imitervirales</taxon>
        <taxon>Mimiviridae</taxon>
        <taxon>Megamimivirinae</taxon>
        <taxon>Megavirus</taxon>
        <taxon>Megavirus baoshanense</taxon>
    </lineage>
</organism>
<evidence type="ECO:0000313" key="1">
    <source>
        <dbReference type="EMBL" id="AZL90010.1"/>
    </source>
</evidence>
<gene>
    <name evidence="1" type="ORF">Mb0224</name>
</gene>
<sequence>MSKLINSTPLDLESFNQKLNLVSDPLVHPEINHLIPQKLHDRLSYMYLFSDFDDACHNEICTELSSSGDIIFKETDILVSLHIDYTIYKSSFWNENDIDITLYVKRGQREKNYNIKFLCEKKQINNDNINIITITHVDKLLRYLDLDTSINNKKMMGIFLNNIVWKSKSICNPNRYTYHEMLIDCNNNIKIDKDTTLSNKFLFKFK</sequence>
<protein>
    <submittedName>
        <fullName evidence="1">Uncharacterized protein</fullName>
    </submittedName>
</protein>